<name>A0A2N3NEX5_9PEZI</name>
<proteinExistence type="predicted"/>
<protein>
    <submittedName>
        <fullName evidence="3">Uncharacterized protein</fullName>
    </submittedName>
</protein>
<evidence type="ECO:0000313" key="4">
    <source>
        <dbReference type="Proteomes" id="UP000233524"/>
    </source>
</evidence>
<feature type="region of interest" description="Disordered" evidence="1">
    <location>
        <begin position="247"/>
        <end position="340"/>
    </location>
</feature>
<evidence type="ECO:0000256" key="1">
    <source>
        <dbReference type="SAM" id="MobiDB-lite"/>
    </source>
</evidence>
<dbReference type="VEuPathDB" id="FungiDB:jhhlp_002748"/>
<keyword evidence="4" id="KW-1185">Reference proteome</keyword>
<feature type="compositionally biased region" description="Basic and acidic residues" evidence="1">
    <location>
        <begin position="247"/>
        <end position="283"/>
    </location>
</feature>
<accession>A0A2N3NEX5</accession>
<keyword evidence="2" id="KW-0732">Signal</keyword>
<gene>
    <name evidence="3" type="ORF">jhhlp_002748</name>
</gene>
<feature type="compositionally biased region" description="Low complexity" evidence="1">
    <location>
        <begin position="290"/>
        <end position="300"/>
    </location>
</feature>
<feature type="signal peptide" evidence="2">
    <location>
        <begin position="1"/>
        <end position="22"/>
    </location>
</feature>
<sequence>MARSQLLVSLLAALAAVPASHAQIVISTVVETFNWRDPFGAHQTPPGFEVVCESKKTFRALQHIIADLEHELPMGLAPWSDAIFYFFGGRPYPGTWEGVDNKGEQREIMRMEYADVPPAVRAWIAEQKKNDDPEALSKFLFGVFEKPKNEGDKIAGTAKPRKDGSEASDDEKVLMFAAGALYEILPLWVADGSDCQAELLNLENYQPYPEDNKIVAWPIEHTWPDDENGDRSMEFTIKAQILRETEEGRSARLQREKEAEEELLRQEEEAKKLAEEEAAKAAEESETVEPETATEQSEAQEATEDEAPAAEKPTKDEADKDSNTEAKPTNTGVGSDKDEL</sequence>
<dbReference type="InParanoid" id="A0A2N3NEX5"/>
<evidence type="ECO:0000313" key="3">
    <source>
        <dbReference type="EMBL" id="PKS10989.1"/>
    </source>
</evidence>
<reference evidence="3 4" key="1">
    <citation type="journal article" date="2017" name="G3 (Bethesda)">
        <title>First Draft Genome Sequence of the Pathogenic Fungus Lomentospora prolificans (Formerly Scedosporium prolificans).</title>
        <authorList>
            <person name="Luo R."/>
            <person name="Zimin A."/>
            <person name="Workman R."/>
            <person name="Fan Y."/>
            <person name="Pertea G."/>
            <person name="Grossman N."/>
            <person name="Wear M.P."/>
            <person name="Jia B."/>
            <person name="Miller H."/>
            <person name="Casadevall A."/>
            <person name="Timp W."/>
            <person name="Zhang S.X."/>
            <person name="Salzberg S.L."/>
        </authorList>
    </citation>
    <scope>NUCLEOTIDE SEQUENCE [LARGE SCALE GENOMIC DNA]</scope>
    <source>
        <strain evidence="3 4">JHH-5317</strain>
    </source>
</reference>
<dbReference type="Proteomes" id="UP000233524">
    <property type="component" value="Unassembled WGS sequence"/>
</dbReference>
<organism evidence="3 4">
    <name type="scientific">Lomentospora prolificans</name>
    <dbReference type="NCBI Taxonomy" id="41688"/>
    <lineage>
        <taxon>Eukaryota</taxon>
        <taxon>Fungi</taxon>
        <taxon>Dikarya</taxon>
        <taxon>Ascomycota</taxon>
        <taxon>Pezizomycotina</taxon>
        <taxon>Sordariomycetes</taxon>
        <taxon>Hypocreomycetidae</taxon>
        <taxon>Microascales</taxon>
        <taxon>Microascaceae</taxon>
        <taxon>Lomentospora</taxon>
    </lineage>
</organism>
<dbReference type="AlphaFoldDB" id="A0A2N3NEX5"/>
<feature type="chain" id="PRO_5014625984" evidence="2">
    <location>
        <begin position="23"/>
        <end position="340"/>
    </location>
</feature>
<comment type="caution">
    <text evidence="3">The sequence shown here is derived from an EMBL/GenBank/DDBJ whole genome shotgun (WGS) entry which is preliminary data.</text>
</comment>
<dbReference type="OrthoDB" id="4359806at2759"/>
<evidence type="ECO:0000256" key="2">
    <source>
        <dbReference type="SAM" id="SignalP"/>
    </source>
</evidence>
<dbReference type="EMBL" id="NLAX01000008">
    <property type="protein sequence ID" value="PKS10989.1"/>
    <property type="molecule type" value="Genomic_DNA"/>
</dbReference>
<feature type="compositionally biased region" description="Basic and acidic residues" evidence="1">
    <location>
        <begin position="312"/>
        <end position="324"/>
    </location>
</feature>